<accession>A0A9P6DNL1</accession>
<evidence type="ECO:0000259" key="3">
    <source>
        <dbReference type="Pfam" id="PF01370"/>
    </source>
</evidence>
<dbReference type="OrthoDB" id="2735536at2759"/>
<dbReference type="Proteomes" id="UP000886523">
    <property type="component" value="Unassembled WGS sequence"/>
</dbReference>
<dbReference type="EMBL" id="MU129043">
    <property type="protein sequence ID" value="KAF9509091.1"/>
    <property type="molecule type" value="Genomic_DNA"/>
</dbReference>
<dbReference type="InterPro" id="IPR001509">
    <property type="entry name" value="Epimerase_deHydtase"/>
</dbReference>
<evidence type="ECO:0000256" key="1">
    <source>
        <dbReference type="ARBA" id="ARBA00023002"/>
    </source>
</evidence>
<proteinExistence type="inferred from homology"/>
<reference evidence="4" key="1">
    <citation type="journal article" date="2020" name="Nat. Commun.">
        <title>Large-scale genome sequencing of mycorrhizal fungi provides insights into the early evolution of symbiotic traits.</title>
        <authorList>
            <person name="Miyauchi S."/>
            <person name="Kiss E."/>
            <person name="Kuo A."/>
            <person name="Drula E."/>
            <person name="Kohler A."/>
            <person name="Sanchez-Garcia M."/>
            <person name="Morin E."/>
            <person name="Andreopoulos B."/>
            <person name="Barry K.W."/>
            <person name="Bonito G."/>
            <person name="Buee M."/>
            <person name="Carver A."/>
            <person name="Chen C."/>
            <person name="Cichocki N."/>
            <person name="Clum A."/>
            <person name="Culley D."/>
            <person name="Crous P.W."/>
            <person name="Fauchery L."/>
            <person name="Girlanda M."/>
            <person name="Hayes R.D."/>
            <person name="Keri Z."/>
            <person name="LaButti K."/>
            <person name="Lipzen A."/>
            <person name="Lombard V."/>
            <person name="Magnuson J."/>
            <person name="Maillard F."/>
            <person name="Murat C."/>
            <person name="Nolan M."/>
            <person name="Ohm R.A."/>
            <person name="Pangilinan J."/>
            <person name="Pereira M.F."/>
            <person name="Perotto S."/>
            <person name="Peter M."/>
            <person name="Pfister S."/>
            <person name="Riley R."/>
            <person name="Sitrit Y."/>
            <person name="Stielow J.B."/>
            <person name="Szollosi G."/>
            <person name="Zifcakova L."/>
            <person name="Stursova M."/>
            <person name="Spatafora J.W."/>
            <person name="Tedersoo L."/>
            <person name="Vaario L.M."/>
            <person name="Yamada A."/>
            <person name="Yan M."/>
            <person name="Wang P."/>
            <person name="Xu J."/>
            <person name="Bruns T."/>
            <person name="Baldrian P."/>
            <person name="Vilgalys R."/>
            <person name="Dunand C."/>
            <person name="Henrissat B."/>
            <person name="Grigoriev I.V."/>
            <person name="Hibbett D."/>
            <person name="Nagy L.G."/>
            <person name="Martin F.M."/>
        </authorList>
    </citation>
    <scope>NUCLEOTIDE SEQUENCE</scope>
    <source>
        <strain evidence="4">UP504</strain>
    </source>
</reference>
<protein>
    <recommendedName>
        <fullName evidence="3">NAD-dependent epimerase/dehydratase domain-containing protein</fullName>
    </recommendedName>
</protein>
<organism evidence="4 5">
    <name type="scientific">Hydnum rufescens UP504</name>
    <dbReference type="NCBI Taxonomy" id="1448309"/>
    <lineage>
        <taxon>Eukaryota</taxon>
        <taxon>Fungi</taxon>
        <taxon>Dikarya</taxon>
        <taxon>Basidiomycota</taxon>
        <taxon>Agaricomycotina</taxon>
        <taxon>Agaricomycetes</taxon>
        <taxon>Cantharellales</taxon>
        <taxon>Hydnaceae</taxon>
        <taxon>Hydnum</taxon>
    </lineage>
</organism>
<dbReference type="GO" id="GO:0016616">
    <property type="term" value="F:oxidoreductase activity, acting on the CH-OH group of donors, NAD or NADP as acceptor"/>
    <property type="evidence" value="ECO:0007669"/>
    <property type="project" value="TreeGrafter"/>
</dbReference>
<sequence length="351" mass="38260">MPSVQAPSKVLVTGASGYIAAHVCKILLEHGFPVVGTGAFGLGEYLRELFADFKPKFTFVVVDDIVKAGCFDDAVKGVDAVIHTASPFHLRADDPQEVIVPAVQGTIGILESILKYGPDVRRVVITSSVAAITSPKDKPYIFTEDDWNTYSPALIEKEGRAANGSQKYRASKALSERAAWEFFKKNQLSINFDLVTINPTLVYGPPIHEVPSLEHLNESVAQLYNHISQPRTKEVILGVPGTGNWVDVRDAALAHVLALELEQASGQRFILSNGVYTVQKIYDSLREAGVPGVPIGYPGEDTYDKHNTEDGSKATRVLGVKYRSLKDSAADTINAIRQRFMAPLTPVPLCK</sequence>
<dbReference type="SUPFAM" id="SSF51735">
    <property type="entry name" value="NAD(P)-binding Rossmann-fold domains"/>
    <property type="match status" value="1"/>
</dbReference>
<evidence type="ECO:0000313" key="5">
    <source>
        <dbReference type="Proteomes" id="UP000886523"/>
    </source>
</evidence>
<keyword evidence="1" id="KW-0560">Oxidoreductase</keyword>
<name>A0A9P6DNL1_9AGAM</name>
<dbReference type="Pfam" id="PF01370">
    <property type="entry name" value="Epimerase"/>
    <property type="match status" value="1"/>
</dbReference>
<keyword evidence="5" id="KW-1185">Reference proteome</keyword>
<feature type="domain" description="NAD-dependent epimerase/dehydratase" evidence="3">
    <location>
        <begin position="10"/>
        <end position="264"/>
    </location>
</feature>
<comment type="caution">
    <text evidence="4">The sequence shown here is derived from an EMBL/GenBank/DDBJ whole genome shotgun (WGS) entry which is preliminary data.</text>
</comment>
<dbReference type="InterPro" id="IPR050425">
    <property type="entry name" value="NAD(P)_dehydrat-like"/>
</dbReference>
<gene>
    <name evidence="4" type="ORF">BS47DRAFT_1332381</name>
</gene>
<dbReference type="PANTHER" id="PTHR10366">
    <property type="entry name" value="NAD DEPENDENT EPIMERASE/DEHYDRATASE"/>
    <property type="match status" value="1"/>
</dbReference>
<dbReference type="InterPro" id="IPR036291">
    <property type="entry name" value="NAD(P)-bd_dom_sf"/>
</dbReference>
<dbReference type="Gene3D" id="3.40.50.720">
    <property type="entry name" value="NAD(P)-binding Rossmann-like Domain"/>
    <property type="match status" value="1"/>
</dbReference>
<evidence type="ECO:0000313" key="4">
    <source>
        <dbReference type="EMBL" id="KAF9509091.1"/>
    </source>
</evidence>
<evidence type="ECO:0000256" key="2">
    <source>
        <dbReference type="ARBA" id="ARBA00023445"/>
    </source>
</evidence>
<comment type="similarity">
    <text evidence="2">Belongs to the NAD(P)-dependent epimerase/dehydratase family. Dihydroflavonol-4-reductase subfamily.</text>
</comment>
<dbReference type="AlphaFoldDB" id="A0A9P6DNL1"/>
<dbReference type="PANTHER" id="PTHR10366:SF564">
    <property type="entry name" value="STEROL-4-ALPHA-CARBOXYLATE 3-DEHYDROGENASE, DECARBOXYLATING"/>
    <property type="match status" value="1"/>
</dbReference>